<evidence type="ECO:0000313" key="3">
    <source>
        <dbReference type="Proteomes" id="UP001633002"/>
    </source>
</evidence>
<reference evidence="2 3" key="1">
    <citation type="submission" date="2024-09" db="EMBL/GenBank/DDBJ databases">
        <title>Chromosome-scale assembly of Riccia sorocarpa.</title>
        <authorList>
            <person name="Paukszto L."/>
        </authorList>
    </citation>
    <scope>NUCLEOTIDE SEQUENCE [LARGE SCALE GENOMIC DNA]</scope>
    <source>
        <strain evidence="2">LP-2024</strain>
        <tissue evidence="2">Aerial parts of the thallus</tissue>
    </source>
</reference>
<gene>
    <name evidence="2" type="ORF">R1sor_008487</name>
</gene>
<evidence type="ECO:0000313" key="2">
    <source>
        <dbReference type="EMBL" id="KAL3694836.1"/>
    </source>
</evidence>
<comment type="caution">
    <text evidence="2">The sequence shown here is derived from an EMBL/GenBank/DDBJ whole genome shotgun (WGS) entry which is preliminary data.</text>
</comment>
<evidence type="ECO:0000256" key="1">
    <source>
        <dbReference type="SAM" id="MobiDB-lite"/>
    </source>
</evidence>
<organism evidence="2 3">
    <name type="scientific">Riccia sorocarpa</name>
    <dbReference type="NCBI Taxonomy" id="122646"/>
    <lineage>
        <taxon>Eukaryota</taxon>
        <taxon>Viridiplantae</taxon>
        <taxon>Streptophyta</taxon>
        <taxon>Embryophyta</taxon>
        <taxon>Marchantiophyta</taxon>
        <taxon>Marchantiopsida</taxon>
        <taxon>Marchantiidae</taxon>
        <taxon>Marchantiales</taxon>
        <taxon>Ricciaceae</taxon>
        <taxon>Riccia</taxon>
    </lineage>
</organism>
<sequence>MYHSGVRQFSGLSIPGSIPAKAAFVCAHHCCIDLSLYLTASRTGKWEGTSLTRTSHSWSGEAGGRTQQADGDPYDAGYHDDVPEGKWRKAVLWPFHPGIDSCKGRFCVCTPLLYRSITVSHGFADGEVGGHFADTDFSFMERGSRRQDIAGGRGSV</sequence>
<accession>A0ABD3HVP6</accession>
<dbReference type="Proteomes" id="UP001633002">
    <property type="component" value="Unassembled WGS sequence"/>
</dbReference>
<dbReference type="AlphaFoldDB" id="A0ABD3HVP6"/>
<name>A0ABD3HVP6_9MARC</name>
<dbReference type="EMBL" id="JBJQOH010000003">
    <property type="protein sequence ID" value="KAL3694836.1"/>
    <property type="molecule type" value="Genomic_DNA"/>
</dbReference>
<keyword evidence="3" id="KW-1185">Reference proteome</keyword>
<proteinExistence type="predicted"/>
<feature type="region of interest" description="Disordered" evidence="1">
    <location>
        <begin position="51"/>
        <end position="74"/>
    </location>
</feature>
<protein>
    <submittedName>
        <fullName evidence="2">Uncharacterized protein</fullName>
    </submittedName>
</protein>